<gene>
    <name evidence="1" type="ORF">AVEN_117969_1</name>
</gene>
<dbReference type="Proteomes" id="UP000499080">
    <property type="component" value="Unassembled WGS sequence"/>
</dbReference>
<protein>
    <submittedName>
        <fullName evidence="1">Uncharacterized protein</fullName>
    </submittedName>
</protein>
<proteinExistence type="predicted"/>
<dbReference type="AlphaFoldDB" id="A0A4Y2H6B9"/>
<comment type="caution">
    <text evidence="1">The sequence shown here is derived from an EMBL/GenBank/DDBJ whole genome shotgun (WGS) entry which is preliminary data.</text>
</comment>
<organism evidence="1 2">
    <name type="scientific">Araneus ventricosus</name>
    <name type="common">Orbweaver spider</name>
    <name type="synonym">Epeira ventricosa</name>
    <dbReference type="NCBI Taxonomy" id="182803"/>
    <lineage>
        <taxon>Eukaryota</taxon>
        <taxon>Metazoa</taxon>
        <taxon>Ecdysozoa</taxon>
        <taxon>Arthropoda</taxon>
        <taxon>Chelicerata</taxon>
        <taxon>Arachnida</taxon>
        <taxon>Araneae</taxon>
        <taxon>Araneomorphae</taxon>
        <taxon>Entelegynae</taxon>
        <taxon>Araneoidea</taxon>
        <taxon>Araneidae</taxon>
        <taxon>Araneus</taxon>
    </lineage>
</organism>
<sequence>MKRTTPELAPPRQISRHISGRAFRHLRLIRRATDPMHGGSSVESGFEPGTFRLRNRDLTTRSLRPHNNLRSFQQFCSSLDFLACVHIMKHFELRSNVKKAEHAFWMHSA</sequence>
<dbReference type="EMBL" id="BGPR01001724">
    <property type="protein sequence ID" value="GBM60456.1"/>
    <property type="molecule type" value="Genomic_DNA"/>
</dbReference>
<evidence type="ECO:0000313" key="1">
    <source>
        <dbReference type="EMBL" id="GBM60456.1"/>
    </source>
</evidence>
<accession>A0A4Y2H6B9</accession>
<keyword evidence="2" id="KW-1185">Reference proteome</keyword>
<name>A0A4Y2H6B9_ARAVE</name>
<reference evidence="1 2" key="1">
    <citation type="journal article" date="2019" name="Sci. Rep.">
        <title>Orb-weaving spider Araneus ventricosus genome elucidates the spidroin gene catalogue.</title>
        <authorList>
            <person name="Kono N."/>
            <person name="Nakamura H."/>
            <person name="Ohtoshi R."/>
            <person name="Moran D.A.P."/>
            <person name="Shinohara A."/>
            <person name="Yoshida Y."/>
            <person name="Fujiwara M."/>
            <person name="Mori M."/>
            <person name="Tomita M."/>
            <person name="Arakawa K."/>
        </authorList>
    </citation>
    <scope>NUCLEOTIDE SEQUENCE [LARGE SCALE GENOMIC DNA]</scope>
</reference>
<evidence type="ECO:0000313" key="2">
    <source>
        <dbReference type="Proteomes" id="UP000499080"/>
    </source>
</evidence>